<gene>
    <name evidence="1" type="ORF">QC762_600495</name>
</gene>
<keyword evidence="2" id="KW-1185">Reference proteome</keyword>
<dbReference type="GeneID" id="87911650"/>
<dbReference type="RefSeq" id="XP_062740774.1">
    <property type="nucleotide sequence ID" value="XM_062891743.1"/>
</dbReference>
<accession>A0ABR0G860</accession>
<reference evidence="1 2" key="1">
    <citation type="journal article" date="2023" name="bioRxiv">
        <title>High-quality genome assemblies of four members of thePodospora anserinaspecies complex.</title>
        <authorList>
            <person name="Ament-Velasquez S.L."/>
            <person name="Vogan A.A."/>
            <person name="Wallerman O."/>
            <person name="Hartmann F."/>
            <person name="Gautier V."/>
            <person name="Silar P."/>
            <person name="Giraud T."/>
            <person name="Johannesson H."/>
        </authorList>
    </citation>
    <scope>NUCLEOTIDE SEQUENCE [LARGE SCALE GENOMIC DNA]</scope>
    <source>
        <strain evidence="1 2">CBS 415.72m</strain>
    </source>
</reference>
<comment type="caution">
    <text evidence="1">The sequence shown here is derived from an EMBL/GenBank/DDBJ whole genome shotgun (WGS) entry which is preliminary data.</text>
</comment>
<name>A0ABR0G860_9PEZI</name>
<sequence>MGRFLDLIRRETEQGNNGNFSYRALAHDVRSLDVCVQQPEIAKVAYWELDPSKPVSLCDKIIRLITALPQVRSLSLDLRELDNAQVGHMVTLLHESTNILPRVRQVKFISAEDAYGVSDSALNPSLCGHLTSAFCTAMGTKADELTFIRGSDAANNQALPDTMTAFADIQPGGSPRRQLRRLLIARLGSASGLNILPAREIPETVVAPHSETIEAIFIADDVDFAPPGGHQDFNTKQKAIDHLVNALAGMPALRRVAFPVVGFRVEGVERQDDKNLEKLALGATMRAIAGGV</sequence>
<dbReference type="EMBL" id="JAFFHA010000008">
    <property type="protein sequence ID" value="KAK4651799.1"/>
    <property type="molecule type" value="Genomic_DNA"/>
</dbReference>
<organism evidence="1 2">
    <name type="scientific">Podospora pseudocomata</name>
    <dbReference type="NCBI Taxonomy" id="2093779"/>
    <lineage>
        <taxon>Eukaryota</taxon>
        <taxon>Fungi</taxon>
        <taxon>Dikarya</taxon>
        <taxon>Ascomycota</taxon>
        <taxon>Pezizomycotina</taxon>
        <taxon>Sordariomycetes</taxon>
        <taxon>Sordariomycetidae</taxon>
        <taxon>Sordariales</taxon>
        <taxon>Podosporaceae</taxon>
        <taxon>Podospora</taxon>
    </lineage>
</organism>
<dbReference type="Proteomes" id="UP001323405">
    <property type="component" value="Unassembled WGS sequence"/>
</dbReference>
<evidence type="ECO:0000313" key="2">
    <source>
        <dbReference type="Proteomes" id="UP001323405"/>
    </source>
</evidence>
<proteinExistence type="predicted"/>
<protein>
    <submittedName>
        <fullName evidence="1">Uncharacterized protein</fullName>
    </submittedName>
</protein>
<evidence type="ECO:0000313" key="1">
    <source>
        <dbReference type="EMBL" id="KAK4651799.1"/>
    </source>
</evidence>